<dbReference type="RefSeq" id="WP_088463132.1">
    <property type="nucleotide sequence ID" value="NZ_NIRR01000003.1"/>
</dbReference>
<keyword evidence="2" id="KW-1185">Reference proteome</keyword>
<evidence type="ECO:0000313" key="1">
    <source>
        <dbReference type="EMBL" id="OWP64524.1"/>
    </source>
</evidence>
<sequence length="85" mass="9668">MALWFCRVCGLDYDESPWGADGRTPDHTWCSCCGTEFGFHDASLEAARQRRAQWLGAGAEWFYPNIRPAGWNLAQQLAQIPVDYQ</sequence>
<comment type="caution">
    <text evidence="1">The sequence shown here is derived from an EMBL/GenBank/DDBJ whole genome shotgun (WGS) entry which is preliminary data.</text>
</comment>
<gene>
    <name evidence="1" type="ORF">CDA63_03915</name>
</gene>
<reference evidence="1 2" key="1">
    <citation type="submission" date="2017-06" db="EMBL/GenBank/DDBJ databases">
        <title>Hymenobacter amundsenii sp. nov. isolated from regoliths in Antarctica.</title>
        <authorList>
            <person name="Sedlacek I."/>
            <person name="Kralova S."/>
            <person name="Pantucek R."/>
            <person name="Svec P."/>
            <person name="Holochova P."/>
            <person name="Stankova E."/>
            <person name="Vrbovska V."/>
            <person name="Busse H.-J."/>
        </authorList>
    </citation>
    <scope>NUCLEOTIDE SEQUENCE [LARGE SCALE GENOMIC DNA]</scope>
    <source>
        <strain evidence="1 2">CCM 8682</strain>
    </source>
</reference>
<organism evidence="1 2">
    <name type="scientific">Hymenobacter amundsenii</name>
    <dbReference type="NCBI Taxonomy" id="2006685"/>
    <lineage>
        <taxon>Bacteria</taxon>
        <taxon>Pseudomonadati</taxon>
        <taxon>Bacteroidota</taxon>
        <taxon>Cytophagia</taxon>
        <taxon>Cytophagales</taxon>
        <taxon>Hymenobacteraceae</taxon>
        <taxon>Hymenobacter</taxon>
    </lineage>
</organism>
<accession>A0A246FRY2</accession>
<dbReference type="OrthoDB" id="1456570at2"/>
<evidence type="ECO:0000313" key="2">
    <source>
        <dbReference type="Proteomes" id="UP000197277"/>
    </source>
</evidence>
<protein>
    <recommendedName>
        <fullName evidence="3">Rubredoxin-like domain-containing protein</fullName>
    </recommendedName>
</protein>
<dbReference type="AlphaFoldDB" id="A0A246FRY2"/>
<dbReference type="EMBL" id="NIRR01000003">
    <property type="protein sequence ID" value="OWP64524.1"/>
    <property type="molecule type" value="Genomic_DNA"/>
</dbReference>
<dbReference type="Proteomes" id="UP000197277">
    <property type="component" value="Unassembled WGS sequence"/>
</dbReference>
<proteinExistence type="predicted"/>
<name>A0A246FRY2_9BACT</name>
<evidence type="ECO:0008006" key="3">
    <source>
        <dbReference type="Google" id="ProtNLM"/>
    </source>
</evidence>